<evidence type="ECO:0000256" key="3">
    <source>
        <dbReference type="PROSITE-ProRule" id="PRU00708"/>
    </source>
</evidence>
<dbReference type="InterPro" id="IPR001194">
    <property type="entry name" value="cDENN_dom"/>
</dbReference>
<dbReference type="PROSITE" id="PS50211">
    <property type="entry name" value="DENN"/>
    <property type="match status" value="1"/>
</dbReference>
<dbReference type="InterPro" id="IPR037516">
    <property type="entry name" value="Tripartite_DENN"/>
</dbReference>
<feature type="region of interest" description="Disordered" evidence="4">
    <location>
        <begin position="995"/>
        <end position="1018"/>
    </location>
</feature>
<dbReference type="Ensembl" id="ENSMMOT00000003694.1">
    <property type="protein sequence ID" value="ENSMMOP00000003630.1"/>
    <property type="gene ID" value="ENSMMOG00000002900.1"/>
</dbReference>
<dbReference type="Gene3D" id="3.40.50.11500">
    <property type="match status" value="1"/>
</dbReference>
<dbReference type="InterPro" id="IPR011990">
    <property type="entry name" value="TPR-like_helical_dom_sf"/>
</dbReference>
<dbReference type="InterPro" id="IPR043153">
    <property type="entry name" value="DENN_C"/>
</dbReference>
<organism evidence="7 8">
    <name type="scientific">Mola mola</name>
    <name type="common">Ocean sunfish</name>
    <name type="synonym">Tetraodon mola</name>
    <dbReference type="NCBI Taxonomy" id="94237"/>
    <lineage>
        <taxon>Eukaryota</taxon>
        <taxon>Metazoa</taxon>
        <taxon>Chordata</taxon>
        <taxon>Craniata</taxon>
        <taxon>Vertebrata</taxon>
        <taxon>Euteleostomi</taxon>
        <taxon>Actinopterygii</taxon>
        <taxon>Neopterygii</taxon>
        <taxon>Teleostei</taxon>
        <taxon>Neoteleostei</taxon>
        <taxon>Acanthomorphata</taxon>
        <taxon>Eupercaria</taxon>
        <taxon>Tetraodontiformes</taxon>
        <taxon>Molidae</taxon>
        <taxon>Mola</taxon>
    </lineage>
</organism>
<keyword evidence="8" id="KW-1185">Reference proteome</keyword>
<dbReference type="OMA" id="YLRPIRC"/>
<dbReference type="Pfam" id="PF03455">
    <property type="entry name" value="dDENN"/>
    <property type="match status" value="1"/>
</dbReference>
<dbReference type="InterPro" id="IPR002885">
    <property type="entry name" value="PPR_rpt"/>
</dbReference>
<evidence type="ECO:0000259" key="6">
    <source>
        <dbReference type="PROSITE" id="PS51498"/>
    </source>
</evidence>
<proteinExistence type="predicted"/>
<dbReference type="GO" id="GO:0032483">
    <property type="term" value="P:regulation of Rab protein signal transduction"/>
    <property type="evidence" value="ECO:0007669"/>
    <property type="project" value="TreeGrafter"/>
</dbReference>
<evidence type="ECO:0000256" key="4">
    <source>
        <dbReference type="SAM" id="MobiDB-lite"/>
    </source>
</evidence>
<accession>A0A3Q4AHG8</accession>
<feature type="compositionally biased region" description="Polar residues" evidence="4">
    <location>
        <begin position="907"/>
        <end position="916"/>
    </location>
</feature>
<dbReference type="PANTHER" id="PTHR12296:SF16">
    <property type="entry name" value="C-MYC PROMOTER-BINDING PROTEIN"/>
    <property type="match status" value="1"/>
</dbReference>
<keyword evidence="2" id="KW-0344">Guanine-nucleotide releasing factor</keyword>
<keyword evidence="1" id="KW-0597">Phosphoprotein</keyword>
<dbReference type="GO" id="GO:0005085">
    <property type="term" value="F:guanyl-nucleotide exchange factor activity"/>
    <property type="evidence" value="ECO:0007669"/>
    <property type="project" value="UniProtKB-KW"/>
</dbReference>
<dbReference type="PROSITE" id="PS51498">
    <property type="entry name" value="MABP"/>
    <property type="match status" value="1"/>
</dbReference>
<dbReference type="SMART" id="SM00799">
    <property type="entry name" value="DENN"/>
    <property type="match status" value="1"/>
</dbReference>
<feature type="region of interest" description="Disordered" evidence="4">
    <location>
        <begin position="1365"/>
        <end position="1384"/>
    </location>
</feature>
<dbReference type="GO" id="GO:0031410">
    <property type="term" value="C:cytoplasmic vesicle"/>
    <property type="evidence" value="ECO:0007669"/>
    <property type="project" value="TreeGrafter"/>
</dbReference>
<evidence type="ECO:0000256" key="1">
    <source>
        <dbReference type="ARBA" id="ARBA00022553"/>
    </source>
</evidence>
<dbReference type="InterPro" id="IPR005112">
    <property type="entry name" value="dDENN_dom"/>
</dbReference>
<feature type="region of interest" description="Disordered" evidence="4">
    <location>
        <begin position="887"/>
        <end position="960"/>
    </location>
</feature>
<dbReference type="Pfam" id="PF03456">
    <property type="entry name" value="uDENN"/>
    <property type="match status" value="1"/>
</dbReference>
<feature type="compositionally biased region" description="Basic and acidic residues" evidence="4">
    <location>
        <begin position="950"/>
        <end position="960"/>
    </location>
</feature>
<reference evidence="7" key="2">
    <citation type="submission" date="2025-09" db="UniProtKB">
        <authorList>
            <consortium name="Ensembl"/>
        </authorList>
    </citation>
    <scope>IDENTIFICATION</scope>
</reference>
<dbReference type="Proteomes" id="UP000261620">
    <property type="component" value="Unplaced"/>
</dbReference>
<sequence length="1622" mass="179489">MEDKGPRVADYFVVAGLTDSSKPLEEEFHFDDAAPRSVKSNAPITDVAVVIRSLGEEVPPGFTCVESTPSGLSAELNGASLRGPQIFLCFKRGRDKPPLTDLGILYEWKEKLKPGCHIVQTTPSGRPAHISSSSSQRIYITYRRAPKSQPHTSLAVTDVCIIIPGKGETPPHTFCKVDKNLNSSMWGSSVYLCYKKSMAKANTIAYKAGLLCRYPEEDYESFPLPESVPMFCLPMGATIECWPAHTKHSLPVFSTFVLTGASGEKVYGAAIQFYEPHSEEKLSERQRSQLGLTSTDLGPDGNRSVYSNKSICLLSHWPFFPSFRSFLTFLYRYSISGPHALPIEKHISHFMQTVPFPSTQRPRILVQLSPHDSLLLSQPVSSPLPLSGGSLSTLLLNLGPKNAATLLVLAVTEHKILIHSLRPAVLTSVTEALVSMIFPFHWPCPYIPLCPLALADVLSAPCPFIVGVDSRYFDLYVPPADITCVDLDTNTISQKDDKKALTWKILPRRACKHLLNTLNKLHQLLIEGDQLNRGDVQMEHTVTDSELNGGKSLQILELEIQEAFLRFMAAILRGYRSYLLPITQAPSENTTDASSLFDLQGFLKSRDRSHQRFYSLMMKTQMFSRFIEECSFVSDKDASLAFFDECVDKIDSERPEETRLIELDESHRSEHTVYVNPPELPPLPQGEEHPLCYSYSGFPVLNAELLDPLDGTNPPSAGMASRHGSPASPMAVCRRSKQEIKSAQRMAKTYSSMPQMWSKCLLRHCYGLWFICLPGFVSSSHSKVRALRTAYDVLRRMQDKKLQAPDEVCYRVLLQLCGQYSQPVLAVRVLFEMKKAGVQPNAITYGYYNKAVLESTWPSTTRGGYFLWGKLRNVVLGVLQFKQAARKQPTLHRDPQLSDGSDLDTVSHGSLDSANDSAERTSIDADFTKMDSSDDGFSTGGQSDQGYDSLSKEEERMCSRESDNATLVEDKGLQQSCELTVPHHGSAKQHLLASDRLHGVEEEDTDTEKPRPERTVSCSAGTVRRTGIEMGFDPLSLMTTETVQVGCENSSSAATSRRDLAEEIEMYMNNGSSPLSSRAPSVDLQNPSSPLLHSASSPHASPRPSTLLRANTNLPLHVKPKERLKLSPSLPLGNRDRERPSSLVSPSSPTPSTSSFSMDSLFTPTLDIFKSSVISAGKGVAEKASRLYSRLSSQTSLTQDANCDQISVSSLTSVEADCSSLLDNDPFLDPDGFTSPQHGSTSRIRRSPVVGHTNLDSPGTPNRVFRHNSFSATGPKLSGLALPFKTPHTPDSSPDTSRFQPFCSYSIEVLMSSCSLCKTCDCLVYDEEVMAGWTANDSNLNSTCPFCGTAFLPFLNESSLITEEDTSAQMSADPPQEYSASARPAASASAPVTVPYLSPLVLWKELESLLVNEGDQAILSPSIVDQHPIIFWNLEWYFRRLDLPSILPALILASQHCSHGDKTLQSVSSEDSKLVLVRIMWDNLKLHQDKVQPCYVLWNTHCANSLVRSGLCEKGQLFTVELLQGFVRSIKKSDVYQPMSQIIQLLGPELGFKRQRSLYRDLLFLALVALGKHNINISAFDREYKLAYDRLTPSQVKLTHNCDRPPGAGVMECRKTFGEPSL</sequence>
<dbReference type="InterPro" id="IPR005113">
    <property type="entry name" value="uDENN_dom"/>
</dbReference>
<evidence type="ECO:0000259" key="5">
    <source>
        <dbReference type="PROSITE" id="PS50211"/>
    </source>
</evidence>
<dbReference type="Pfam" id="PF02141">
    <property type="entry name" value="DENN"/>
    <property type="match status" value="1"/>
</dbReference>
<dbReference type="InterPro" id="IPR051696">
    <property type="entry name" value="DENN_Domain_GEFs"/>
</dbReference>
<feature type="compositionally biased region" description="Low complexity" evidence="4">
    <location>
        <begin position="1141"/>
        <end position="1157"/>
    </location>
</feature>
<feature type="compositionally biased region" description="Basic and acidic residues" evidence="4">
    <location>
        <begin position="917"/>
        <end position="932"/>
    </location>
</feature>
<dbReference type="PROSITE" id="PS51375">
    <property type="entry name" value="PPR"/>
    <property type="match status" value="1"/>
</dbReference>
<dbReference type="SMART" id="SM00800">
    <property type="entry name" value="uDENN"/>
    <property type="match status" value="1"/>
</dbReference>
<dbReference type="PANTHER" id="PTHR12296">
    <property type="entry name" value="DENN DOMAIN-CONTAINING PROTEIN 4"/>
    <property type="match status" value="1"/>
</dbReference>
<protein>
    <submittedName>
        <fullName evidence="7">Uncharacterized protein</fullName>
    </submittedName>
</protein>
<feature type="repeat" description="PPR" evidence="3">
    <location>
        <begin position="806"/>
        <end position="840"/>
    </location>
</feature>
<feature type="domain" description="MABP" evidence="6">
    <location>
        <begin position="41"/>
        <end position="198"/>
    </location>
</feature>
<dbReference type="GO" id="GO:0005829">
    <property type="term" value="C:cytosol"/>
    <property type="evidence" value="ECO:0007669"/>
    <property type="project" value="UniProtKB-ARBA"/>
</dbReference>
<dbReference type="InterPro" id="IPR023341">
    <property type="entry name" value="MABP"/>
</dbReference>
<dbReference type="FunFam" id="1.25.40.10:FF:000042">
    <property type="entry name" value="C-myc promoter-binding protein isoform X1"/>
    <property type="match status" value="1"/>
</dbReference>
<feature type="compositionally biased region" description="Polar residues" evidence="4">
    <location>
        <begin position="1070"/>
        <end position="1086"/>
    </location>
</feature>
<evidence type="ECO:0000313" key="7">
    <source>
        <dbReference type="Ensembl" id="ENSMMOP00000003630.1"/>
    </source>
</evidence>
<dbReference type="Gene3D" id="2.100.10.50">
    <property type="match status" value="1"/>
</dbReference>
<dbReference type="Gene3D" id="1.25.40.10">
    <property type="entry name" value="Tetratricopeptide repeat domain"/>
    <property type="match status" value="1"/>
</dbReference>
<evidence type="ECO:0000313" key="8">
    <source>
        <dbReference type="Proteomes" id="UP000261620"/>
    </source>
</evidence>
<feature type="region of interest" description="Disordered" evidence="4">
    <location>
        <begin position="1070"/>
        <end position="1157"/>
    </location>
</feature>
<feature type="region of interest" description="Disordered" evidence="4">
    <location>
        <begin position="1229"/>
        <end position="1263"/>
    </location>
</feature>
<dbReference type="FunFam" id="2.100.10.50:FF:000001">
    <property type="entry name" value="DENN domain containing 4C"/>
    <property type="match status" value="1"/>
</dbReference>
<dbReference type="STRING" id="94237.ENSMMOP00000003630"/>
<feature type="compositionally biased region" description="Low complexity" evidence="4">
    <location>
        <begin position="1087"/>
        <end position="1105"/>
    </location>
</feature>
<name>A0A3Q4AHG8_MOLML</name>
<evidence type="ECO:0000256" key="2">
    <source>
        <dbReference type="ARBA" id="ARBA00022658"/>
    </source>
</evidence>
<feature type="domain" description="UDENN" evidence="5">
    <location>
        <begin position="190"/>
        <end position="639"/>
    </location>
</feature>
<reference evidence="7" key="1">
    <citation type="submission" date="2025-08" db="UniProtKB">
        <authorList>
            <consortium name="Ensembl"/>
        </authorList>
    </citation>
    <scope>IDENTIFICATION</scope>
</reference>
<dbReference type="SMART" id="SM00801">
    <property type="entry name" value="dDENN"/>
    <property type="match status" value="1"/>
</dbReference>